<sequence>MEVTPCSKERSFKTLKQLCNLFRCKTMLGSNSPNKRMCTCIASSASCPCLNSSAFTAVDFKSPTHTQKSSDQLCSTKKLSVLVPKASEHKTVRSDGDPCNLPYSLMAQVQHNSDVSMNQTGKLGSSNADFLSQLVMLNRRSNEVFVPPNRNPFSHS</sequence>
<proteinExistence type="predicted"/>
<accession>A0ABD2PKJ3</accession>
<dbReference type="AlphaFoldDB" id="A0ABD2PKJ3"/>
<evidence type="ECO:0000313" key="2">
    <source>
        <dbReference type="Proteomes" id="UP001626550"/>
    </source>
</evidence>
<name>A0ABD2PKJ3_9PLAT</name>
<reference evidence="1 2" key="1">
    <citation type="submission" date="2024-11" db="EMBL/GenBank/DDBJ databases">
        <title>Adaptive evolution of stress response genes in parasites aligns with host niche diversity.</title>
        <authorList>
            <person name="Hahn C."/>
            <person name="Resl P."/>
        </authorList>
    </citation>
    <scope>NUCLEOTIDE SEQUENCE [LARGE SCALE GENOMIC DNA]</scope>
    <source>
        <strain evidence="1">EGGRZ-B1_66</strain>
        <tissue evidence="1">Body</tissue>
    </source>
</reference>
<keyword evidence="2" id="KW-1185">Reference proteome</keyword>
<evidence type="ECO:0000313" key="1">
    <source>
        <dbReference type="EMBL" id="KAL3308027.1"/>
    </source>
</evidence>
<dbReference type="Proteomes" id="UP001626550">
    <property type="component" value="Unassembled WGS sequence"/>
</dbReference>
<protein>
    <submittedName>
        <fullName evidence="1">Uncharacterized protein</fullName>
    </submittedName>
</protein>
<organism evidence="1 2">
    <name type="scientific">Cichlidogyrus casuarinus</name>
    <dbReference type="NCBI Taxonomy" id="1844966"/>
    <lineage>
        <taxon>Eukaryota</taxon>
        <taxon>Metazoa</taxon>
        <taxon>Spiralia</taxon>
        <taxon>Lophotrochozoa</taxon>
        <taxon>Platyhelminthes</taxon>
        <taxon>Monogenea</taxon>
        <taxon>Monopisthocotylea</taxon>
        <taxon>Dactylogyridea</taxon>
        <taxon>Ancyrocephalidae</taxon>
        <taxon>Cichlidogyrus</taxon>
    </lineage>
</organism>
<gene>
    <name evidence="1" type="ORF">Ciccas_013448</name>
</gene>
<dbReference type="EMBL" id="JBJKFK010006003">
    <property type="protein sequence ID" value="KAL3308027.1"/>
    <property type="molecule type" value="Genomic_DNA"/>
</dbReference>
<comment type="caution">
    <text evidence="1">The sequence shown here is derived from an EMBL/GenBank/DDBJ whole genome shotgun (WGS) entry which is preliminary data.</text>
</comment>